<dbReference type="EMBL" id="LLXX01000106">
    <property type="protein sequence ID" value="KRR06576.1"/>
    <property type="molecule type" value="Genomic_DNA"/>
</dbReference>
<evidence type="ECO:0000259" key="2">
    <source>
        <dbReference type="Pfam" id="PF08241"/>
    </source>
</evidence>
<dbReference type="GO" id="GO:0008757">
    <property type="term" value="F:S-adenosylmethionine-dependent methyltransferase activity"/>
    <property type="evidence" value="ECO:0007669"/>
    <property type="project" value="InterPro"/>
</dbReference>
<organism evidence="3 4">
    <name type="scientific">Bradyrhizobium valentinum</name>
    <dbReference type="NCBI Taxonomy" id="1518501"/>
    <lineage>
        <taxon>Bacteria</taxon>
        <taxon>Pseudomonadati</taxon>
        <taxon>Pseudomonadota</taxon>
        <taxon>Alphaproteobacteria</taxon>
        <taxon>Hyphomicrobiales</taxon>
        <taxon>Nitrobacteraceae</taxon>
        <taxon>Bradyrhizobium</taxon>
    </lineage>
</organism>
<protein>
    <submittedName>
        <fullName evidence="3">SAM-dependent methyltransferase</fullName>
    </submittedName>
</protein>
<dbReference type="SUPFAM" id="SSF53335">
    <property type="entry name" value="S-adenosyl-L-methionine-dependent methyltransferases"/>
    <property type="match status" value="1"/>
</dbReference>
<evidence type="ECO:0000313" key="3">
    <source>
        <dbReference type="EMBL" id="KRR06576.1"/>
    </source>
</evidence>
<sequence>MPSNFVARGPEAYDSYMGRWSKRLASDFLDFAGLVEGGAVLDVGCGTGSLTFEIATRRKVASIDALDYESDFVEAVNTRKGAASINVRQGDAMALPYESAQFEMALSLLVLHFVPDAVRAISEMVRVVKPGGVVAAAVWDTFGGMPSRRMFWDTVAAIHPPAEQRRSGLLIRPMTRPNELQTAFQHAGLSDVAATLLTIRMDFESFEDFWIAAVFGQGTHSEFLAGLPEPTQRQIESSVRAAYLAGLPDGPRSFASSAWAVRGFVTR</sequence>
<dbReference type="Pfam" id="PF08241">
    <property type="entry name" value="Methyltransf_11"/>
    <property type="match status" value="1"/>
</dbReference>
<dbReference type="GO" id="GO:0032259">
    <property type="term" value="P:methylation"/>
    <property type="evidence" value="ECO:0007669"/>
    <property type="project" value="UniProtKB-KW"/>
</dbReference>
<dbReference type="PANTHER" id="PTHR44068:SF11">
    <property type="entry name" value="GERANYL DIPHOSPHATE 2-C-METHYLTRANSFERASE"/>
    <property type="match status" value="1"/>
</dbReference>
<keyword evidence="4" id="KW-1185">Reference proteome</keyword>
<dbReference type="PANTHER" id="PTHR44068">
    <property type="entry name" value="ZGC:194242"/>
    <property type="match status" value="1"/>
</dbReference>
<feature type="domain" description="Methyltransferase type 11" evidence="2">
    <location>
        <begin position="41"/>
        <end position="135"/>
    </location>
</feature>
<dbReference type="InterPro" id="IPR050447">
    <property type="entry name" value="Erg6_SMT_methyltransf"/>
</dbReference>
<dbReference type="RefSeq" id="WP_057851264.1">
    <property type="nucleotide sequence ID" value="NZ_LLXX01000106.1"/>
</dbReference>
<dbReference type="CDD" id="cd02440">
    <property type="entry name" value="AdoMet_MTases"/>
    <property type="match status" value="1"/>
</dbReference>
<accession>A0A0R3LN41</accession>
<comment type="caution">
    <text evidence="3">The sequence shown here is derived from an EMBL/GenBank/DDBJ whole genome shotgun (WGS) entry which is preliminary data.</text>
</comment>
<dbReference type="Proteomes" id="UP000051913">
    <property type="component" value="Unassembled WGS sequence"/>
</dbReference>
<reference evidence="3 4" key="1">
    <citation type="submission" date="2014-03" db="EMBL/GenBank/DDBJ databases">
        <title>Bradyrhizobium valentinum sp. nov., isolated from effective nodules of Lupinus mariae-josephae, a lupine endemic of basic-lime soils in Eastern Spain.</title>
        <authorList>
            <person name="Duran D."/>
            <person name="Rey L."/>
            <person name="Navarro A."/>
            <person name="Busquets A."/>
            <person name="Imperial J."/>
            <person name="Ruiz-Argueso T."/>
        </authorList>
    </citation>
    <scope>NUCLEOTIDE SEQUENCE [LARGE SCALE GENOMIC DNA]</scope>
    <source>
        <strain evidence="3 4">LmjM3</strain>
    </source>
</reference>
<evidence type="ECO:0000313" key="4">
    <source>
        <dbReference type="Proteomes" id="UP000051913"/>
    </source>
</evidence>
<dbReference type="Gene3D" id="3.40.50.150">
    <property type="entry name" value="Vaccinia Virus protein VP39"/>
    <property type="match status" value="1"/>
</dbReference>
<dbReference type="InterPro" id="IPR013216">
    <property type="entry name" value="Methyltransf_11"/>
</dbReference>
<dbReference type="AlphaFoldDB" id="A0A0R3LN41"/>
<gene>
    <name evidence="3" type="ORF">CP49_26980</name>
</gene>
<name>A0A0R3LN41_9BRAD</name>
<keyword evidence="3" id="KW-0489">Methyltransferase</keyword>
<proteinExistence type="predicted"/>
<dbReference type="InterPro" id="IPR029063">
    <property type="entry name" value="SAM-dependent_MTases_sf"/>
</dbReference>
<keyword evidence="1 3" id="KW-0808">Transferase</keyword>
<evidence type="ECO:0000256" key="1">
    <source>
        <dbReference type="ARBA" id="ARBA00022679"/>
    </source>
</evidence>